<sequence>MINYYRELEKIVMQTNIELLKKFYDSFRNKNQEPHNFCQDEVEWITMNGMPNGRRHVGLNRFLKNTFLKCYQTLTNSMRI</sequence>
<evidence type="ECO:0000313" key="2">
    <source>
        <dbReference type="Proteomes" id="UP000315289"/>
    </source>
</evidence>
<comment type="caution">
    <text evidence="1">The sequence shown here is derived from an EMBL/GenBank/DDBJ whole genome shotgun (WGS) entry which is preliminary data.</text>
</comment>
<proteinExistence type="predicted"/>
<reference evidence="1 2" key="1">
    <citation type="journal article" date="2019" name="Front. Microbiol.">
        <title>Ammonia Oxidation by the Arctic Terrestrial Thaumarchaeote Candidatus Nitrosocosmicus arcticus Is Stimulated by Increasing Temperatures.</title>
        <authorList>
            <person name="Alves R.J.E."/>
            <person name="Kerou M."/>
            <person name="Zappe A."/>
            <person name="Bittner R."/>
            <person name="Abby S.S."/>
            <person name="Schmidt H.A."/>
            <person name="Pfeifer K."/>
            <person name="Schleper C."/>
        </authorList>
    </citation>
    <scope>NUCLEOTIDE SEQUENCE [LARGE SCALE GENOMIC DNA]</scope>
    <source>
        <strain evidence="1 2">Kfb</strain>
    </source>
</reference>
<evidence type="ECO:0000313" key="1">
    <source>
        <dbReference type="EMBL" id="TVP41013.1"/>
    </source>
</evidence>
<dbReference type="AlphaFoldDB" id="A0A557SWM7"/>
<dbReference type="SUPFAM" id="SSF54427">
    <property type="entry name" value="NTF2-like"/>
    <property type="match status" value="1"/>
</dbReference>
<gene>
    <name evidence="1" type="ORF">NARC_50194</name>
</gene>
<dbReference type="InterPro" id="IPR032710">
    <property type="entry name" value="NTF2-like_dom_sf"/>
</dbReference>
<dbReference type="EMBL" id="VOAH01000005">
    <property type="protein sequence ID" value="TVP41013.1"/>
    <property type="molecule type" value="Genomic_DNA"/>
</dbReference>
<dbReference type="Proteomes" id="UP000315289">
    <property type="component" value="Unassembled WGS sequence"/>
</dbReference>
<name>A0A557SWM7_9ARCH</name>
<protein>
    <submittedName>
        <fullName evidence="1">Uncharacterized protein</fullName>
    </submittedName>
</protein>
<organism evidence="1 2">
    <name type="scientific">Candidatus Nitrosocosmicus arcticus</name>
    <dbReference type="NCBI Taxonomy" id="2035267"/>
    <lineage>
        <taxon>Archaea</taxon>
        <taxon>Nitrososphaerota</taxon>
        <taxon>Nitrososphaeria</taxon>
        <taxon>Nitrososphaerales</taxon>
        <taxon>Nitrososphaeraceae</taxon>
        <taxon>Candidatus Nitrosocosmicus</taxon>
    </lineage>
</organism>
<keyword evidence="2" id="KW-1185">Reference proteome</keyword>
<dbReference type="Gene3D" id="3.10.450.50">
    <property type="match status" value="1"/>
</dbReference>
<accession>A0A557SWM7</accession>